<accession>A0A8X7XUQ7</accession>
<dbReference type="EMBL" id="JAAWWB010000035">
    <property type="protein sequence ID" value="KAG6740963.1"/>
    <property type="molecule type" value="Genomic_DNA"/>
</dbReference>
<evidence type="ECO:0000256" key="1">
    <source>
        <dbReference type="SAM" id="MobiDB-lite"/>
    </source>
</evidence>
<protein>
    <submittedName>
        <fullName evidence="2">Uncharacterized protein</fullName>
    </submittedName>
</protein>
<evidence type="ECO:0000313" key="3">
    <source>
        <dbReference type="Proteomes" id="UP000886885"/>
    </source>
</evidence>
<dbReference type="AlphaFoldDB" id="A0A8X7XUQ7"/>
<keyword evidence="3" id="KW-1185">Reference proteome</keyword>
<sequence>MSYKLSSPSTSNGGYTESDVVGAKMSCLANAHDLSNMSYKLSSSSTSNGRYAERDLVGAEMSCLANAHDLSSKLSSPSTSNGRCTKSDVVGAKMSCLANAHDLSNMSSKLLLRIVLLCFVQVKGCTIKNNNDGIEEHELHTSFLRPPPSKQQRIIIVALHPHLIDQLQSSRKSFSLKNLCEPAVSNSTMSYSVKSREGSRMGEKMSNEVSFASRSNGGCTSHDSTSTSHPAPRGLVNANNTSTSKGITGDDSHLMSSSFGQISLHSNPWKGTTRGQIRVLRFAFHSHLKAFQILKVAFRSSNE</sequence>
<organism evidence="2 3">
    <name type="scientific">Populus tomentosa</name>
    <name type="common">Chinese white poplar</name>
    <dbReference type="NCBI Taxonomy" id="118781"/>
    <lineage>
        <taxon>Eukaryota</taxon>
        <taxon>Viridiplantae</taxon>
        <taxon>Streptophyta</taxon>
        <taxon>Embryophyta</taxon>
        <taxon>Tracheophyta</taxon>
        <taxon>Spermatophyta</taxon>
        <taxon>Magnoliopsida</taxon>
        <taxon>eudicotyledons</taxon>
        <taxon>Gunneridae</taxon>
        <taxon>Pentapetalae</taxon>
        <taxon>rosids</taxon>
        <taxon>fabids</taxon>
        <taxon>Malpighiales</taxon>
        <taxon>Salicaceae</taxon>
        <taxon>Saliceae</taxon>
        <taxon>Populus</taxon>
    </lineage>
</organism>
<dbReference type="Proteomes" id="UP000886885">
    <property type="component" value="Chromosome 18A"/>
</dbReference>
<reference evidence="2" key="1">
    <citation type="journal article" date="2020" name="bioRxiv">
        <title>Hybrid origin of Populus tomentosa Carr. identified through genome sequencing and phylogenomic analysis.</title>
        <authorList>
            <person name="An X."/>
            <person name="Gao K."/>
            <person name="Chen Z."/>
            <person name="Li J."/>
            <person name="Yang X."/>
            <person name="Yang X."/>
            <person name="Zhou J."/>
            <person name="Guo T."/>
            <person name="Zhao T."/>
            <person name="Huang S."/>
            <person name="Miao D."/>
            <person name="Khan W.U."/>
            <person name="Rao P."/>
            <person name="Ye M."/>
            <person name="Lei B."/>
            <person name="Liao W."/>
            <person name="Wang J."/>
            <person name="Ji L."/>
            <person name="Li Y."/>
            <person name="Guo B."/>
            <person name="Mustafa N.S."/>
            <person name="Li S."/>
            <person name="Yun Q."/>
            <person name="Keller S.R."/>
            <person name="Mao J."/>
            <person name="Zhang R."/>
            <person name="Strauss S.H."/>
        </authorList>
    </citation>
    <scope>NUCLEOTIDE SEQUENCE</scope>
    <source>
        <strain evidence="2">GM15</strain>
        <tissue evidence="2">Leaf</tissue>
    </source>
</reference>
<feature type="compositionally biased region" description="Polar residues" evidence="1">
    <location>
        <begin position="237"/>
        <end position="246"/>
    </location>
</feature>
<name>A0A8X7XUQ7_POPTO</name>
<comment type="caution">
    <text evidence="2">The sequence shown here is derived from an EMBL/GenBank/DDBJ whole genome shotgun (WGS) entry which is preliminary data.</text>
</comment>
<gene>
    <name evidence="2" type="ORF">POTOM_056435</name>
</gene>
<feature type="compositionally biased region" description="Polar residues" evidence="1">
    <location>
        <begin position="211"/>
        <end position="229"/>
    </location>
</feature>
<feature type="region of interest" description="Disordered" evidence="1">
    <location>
        <begin position="211"/>
        <end position="251"/>
    </location>
</feature>
<evidence type="ECO:0000313" key="2">
    <source>
        <dbReference type="EMBL" id="KAG6740963.1"/>
    </source>
</evidence>
<proteinExistence type="predicted"/>